<protein>
    <recommendedName>
        <fullName evidence="2">DUF6533 domain-containing protein</fullName>
    </recommendedName>
</protein>
<keyword evidence="1" id="KW-1133">Transmembrane helix</keyword>
<keyword evidence="1" id="KW-0472">Membrane</keyword>
<name>A0A165QTK1_9APHY</name>
<feature type="transmembrane region" description="Helical" evidence="1">
    <location>
        <begin position="95"/>
        <end position="113"/>
    </location>
</feature>
<dbReference type="EMBL" id="KV429054">
    <property type="protein sequence ID" value="KZT69911.1"/>
    <property type="molecule type" value="Genomic_DNA"/>
</dbReference>
<evidence type="ECO:0000313" key="3">
    <source>
        <dbReference type="EMBL" id="KZT69911.1"/>
    </source>
</evidence>
<dbReference type="Proteomes" id="UP000076727">
    <property type="component" value="Unassembled WGS sequence"/>
</dbReference>
<evidence type="ECO:0000256" key="1">
    <source>
        <dbReference type="SAM" id="Phobius"/>
    </source>
</evidence>
<feature type="domain" description="DUF6533" evidence="2">
    <location>
        <begin position="17"/>
        <end position="61"/>
    </location>
</feature>
<accession>A0A165QTK1</accession>
<dbReference type="OrthoDB" id="2769647at2759"/>
<dbReference type="InterPro" id="IPR045340">
    <property type="entry name" value="DUF6533"/>
</dbReference>
<proteinExistence type="predicted"/>
<feature type="transmembrane region" description="Helical" evidence="1">
    <location>
        <begin position="54"/>
        <end position="75"/>
    </location>
</feature>
<feature type="transmembrane region" description="Helical" evidence="1">
    <location>
        <begin position="207"/>
        <end position="226"/>
    </location>
</feature>
<sequence>MSDSPASIIAEDRLLNYLVLSAQALCCYDYCITFASEVQFIWSKKFSLPVALFYAFRYPAVLNTLFIALGYFPWWSWQTQHSCVIIIRFEMAGDVLILTSSAVFTAMRVYALFHKSTTLFSVTLILGLIAPVISTYCFILSWPILYEITPGYSVCYIENAYVTNLWMMGARASSLVFDGFVLGFTWTATRRVATFGRSKIVLMRDTAVYFGFLFALNVLAIAIAAVHLTFIVVVNTWTAILTAVLLSRLMLDLRAAVIDVELIQAENSTSSSRNWTTSSFSRVLGSLIFTGRRQQEDVAIELASCGTSTVETYTVPGDGAEVHMS</sequence>
<feature type="transmembrane region" description="Helical" evidence="1">
    <location>
        <begin position="165"/>
        <end position="186"/>
    </location>
</feature>
<evidence type="ECO:0000259" key="2">
    <source>
        <dbReference type="Pfam" id="PF20151"/>
    </source>
</evidence>
<feature type="transmembrane region" description="Helical" evidence="1">
    <location>
        <begin position="120"/>
        <end position="145"/>
    </location>
</feature>
<organism evidence="3 4">
    <name type="scientific">Daedalea quercina L-15889</name>
    <dbReference type="NCBI Taxonomy" id="1314783"/>
    <lineage>
        <taxon>Eukaryota</taxon>
        <taxon>Fungi</taxon>
        <taxon>Dikarya</taxon>
        <taxon>Basidiomycota</taxon>
        <taxon>Agaricomycotina</taxon>
        <taxon>Agaricomycetes</taxon>
        <taxon>Polyporales</taxon>
        <taxon>Fomitopsis</taxon>
    </lineage>
</organism>
<keyword evidence="4" id="KW-1185">Reference proteome</keyword>
<evidence type="ECO:0000313" key="4">
    <source>
        <dbReference type="Proteomes" id="UP000076727"/>
    </source>
</evidence>
<gene>
    <name evidence="3" type="ORF">DAEQUDRAFT_725878</name>
</gene>
<keyword evidence="1" id="KW-0812">Transmembrane</keyword>
<dbReference type="AlphaFoldDB" id="A0A165QTK1"/>
<dbReference type="Pfam" id="PF20151">
    <property type="entry name" value="DUF6533"/>
    <property type="match status" value="1"/>
</dbReference>
<reference evidence="3 4" key="1">
    <citation type="journal article" date="2016" name="Mol. Biol. Evol.">
        <title>Comparative Genomics of Early-Diverging Mushroom-Forming Fungi Provides Insights into the Origins of Lignocellulose Decay Capabilities.</title>
        <authorList>
            <person name="Nagy L.G."/>
            <person name="Riley R."/>
            <person name="Tritt A."/>
            <person name="Adam C."/>
            <person name="Daum C."/>
            <person name="Floudas D."/>
            <person name="Sun H."/>
            <person name="Yadav J.S."/>
            <person name="Pangilinan J."/>
            <person name="Larsson K.H."/>
            <person name="Matsuura K."/>
            <person name="Barry K."/>
            <person name="Labutti K."/>
            <person name="Kuo R."/>
            <person name="Ohm R.A."/>
            <person name="Bhattacharya S.S."/>
            <person name="Shirouzu T."/>
            <person name="Yoshinaga Y."/>
            <person name="Martin F.M."/>
            <person name="Grigoriev I.V."/>
            <person name="Hibbett D.S."/>
        </authorList>
    </citation>
    <scope>NUCLEOTIDE SEQUENCE [LARGE SCALE GENOMIC DNA]</scope>
    <source>
        <strain evidence="3 4">L-15889</strain>
    </source>
</reference>